<dbReference type="Pfam" id="PF17342">
    <property type="entry name" value="DUF5372"/>
    <property type="match status" value="1"/>
</dbReference>
<feature type="compositionally biased region" description="Basic and acidic residues" evidence="1">
    <location>
        <begin position="104"/>
        <end position="118"/>
    </location>
</feature>
<proteinExistence type="predicted"/>
<protein>
    <submittedName>
        <fullName evidence="2">Uncharacterized protein</fullName>
    </submittedName>
</protein>
<reference evidence="2 3" key="1">
    <citation type="submission" date="2015-09" db="EMBL/GenBank/DDBJ databases">
        <title>Sorangium comparison.</title>
        <authorList>
            <person name="Zaburannyi N."/>
            <person name="Bunk B."/>
            <person name="Overmann J."/>
            <person name="Mueller R."/>
        </authorList>
    </citation>
    <scope>NUCLEOTIDE SEQUENCE [LARGE SCALE GENOMIC DNA]</scope>
    <source>
        <strain evidence="2 3">So ce26</strain>
    </source>
</reference>
<evidence type="ECO:0000256" key="1">
    <source>
        <dbReference type="SAM" id="MobiDB-lite"/>
    </source>
</evidence>
<evidence type="ECO:0000313" key="3">
    <source>
        <dbReference type="Proteomes" id="UP000238348"/>
    </source>
</evidence>
<dbReference type="EMBL" id="CP012673">
    <property type="protein sequence ID" value="AUX38834.1"/>
    <property type="molecule type" value="Genomic_DNA"/>
</dbReference>
<sequence length="118" mass="13342">MRVTHPFHPLSGRQFVCVGERYNRYGTRLLLRVDEEHVCSVPRQWTDVVAPDPEGVIGEGRALLRVADLLELAGLVSHLLEQMRRAQARKGNKTADVKPNAPPTEKRRSEHARDRGKA</sequence>
<dbReference type="AlphaFoldDB" id="A0A2L0EHR4"/>
<name>A0A2L0EHR4_SORCE</name>
<dbReference type="Proteomes" id="UP000238348">
    <property type="component" value="Chromosome"/>
</dbReference>
<evidence type="ECO:0000313" key="2">
    <source>
        <dbReference type="EMBL" id="AUX38834.1"/>
    </source>
</evidence>
<gene>
    <name evidence="2" type="ORF">SOCE26_002140</name>
</gene>
<organism evidence="2 3">
    <name type="scientific">Sorangium cellulosum</name>
    <name type="common">Polyangium cellulosum</name>
    <dbReference type="NCBI Taxonomy" id="56"/>
    <lineage>
        <taxon>Bacteria</taxon>
        <taxon>Pseudomonadati</taxon>
        <taxon>Myxococcota</taxon>
        <taxon>Polyangia</taxon>
        <taxon>Polyangiales</taxon>
        <taxon>Polyangiaceae</taxon>
        <taxon>Sorangium</taxon>
    </lineage>
</organism>
<accession>A0A2L0EHR4</accession>
<dbReference type="InterPro" id="IPR035315">
    <property type="entry name" value="DUF5372"/>
</dbReference>
<feature type="region of interest" description="Disordered" evidence="1">
    <location>
        <begin position="85"/>
        <end position="118"/>
    </location>
</feature>